<evidence type="ECO:0000256" key="3">
    <source>
        <dbReference type="SAM" id="SignalP"/>
    </source>
</evidence>
<sequence>MRKFLFISLVLMLSTFLSACNQTAKKTDGNQSDAEPISIMTSLYPLQYFAERIGEDMVKAESLLPPGSDAHTFEPTSKDMMSIAESDLFIYNGLGMESYAEKITKSLENEDTIMVEATKGVDAIASPHDHSEEGHHDEGEAAHEEEHHEEGDAAHEDEHHHGDYDPHVWLDPNRAIALAGNIRDALIDLHPEDKDAFIQNFNELKKDLEEIDAEFTSLAQESDHPEILVSHAAYGYWEDAYGIEQLAVAGLSPTDEPSQKELKEIIETAKEHSIHYVIFEQNVTTRIAEIIQKEINAKPLKVHNLSVLTESDIENNENYLTLMKKNIKTLEQAMND</sequence>
<keyword evidence="3" id="KW-0732">Signal</keyword>
<feature type="chain" id="PRO_5039697017" evidence="3">
    <location>
        <begin position="20"/>
        <end position="336"/>
    </location>
</feature>
<dbReference type="RefSeq" id="WP_159362593.1">
    <property type="nucleotide sequence ID" value="NZ_CP047394.1"/>
</dbReference>
<dbReference type="PANTHER" id="PTHR42953">
    <property type="entry name" value="HIGH-AFFINITY ZINC UPTAKE SYSTEM PROTEIN ZNUA-RELATED"/>
    <property type="match status" value="1"/>
</dbReference>
<dbReference type="PROSITE" id="PS51257">
    <property type="entry name" value="PROKAR_LIPOPROTEIN"/>
    <property type="match status" value="1"/>
</dbReference>
<dbReference type="PANTHER" id="PTHR42953:SF8">
    <property type="entry name" value="ZINT DOMAIN-CONTAINING PROTEIN"/>
    <property type="match status" value="1"/>
</dbReference>
<evidence type="ECO:0000313" key="5">
    <source>
        <dbReference type="Proteomes" id="UP000465062"/>
    </source>
</evidence>
<feature type="signal peptide" evidence="3">
    <location>
        <begin position="1"/>
        <end position="19"/>
    </location>
</feature>
<dbReference type="SUPFAM" id="SSF53807">
    <property type="entry name" value="Helical backbone' metal receptor"/>
    <property type="match status" value="1"/>
</dbReference>
<dbReference type="InterPro" id="IPR050492">
    <property type="entry name" value="Bact_metal-bind_prot9"/>
</dbReference>
<evidence type="ECO:0000256" key="1">
    <source>
        <dbReference type="SAM" id="Coils"/>
    </source>
</evidence>
<dbReference type="EMBL" id="CP047394">
    <property type="protein sequence ID" value="QHE62720.1"/>
    <property type="molecule type" value="Genomic_DNA"/>
</dbReference>
<proteinExistence type="predicted"/>
<gene>
    <name evidence="4" type="ORF">FHE72_18105</name>
</gene>
<feature type="region of interest" description="Disordered" evidence="2">
    <location>
        <begin position="125"/>
        <end position="166"/>
    </location>
</feature>
<name>A0A6I6UVG9_9BACI</name>
<evidence type="ECO:0000313" key="4">
    <source>
        <dbReference type="EMBL" id="QHE62720.1"/>
    </source>
</evidence>
<dbReference type="Proteomes" id="UP000465062">
    <property type="component" value="Chromosome"/>
</dbReference>
<evidence type="ECO:0000256" key="2">
    <source>
        <dbReference type="SAM" id="MobiDB-lite"/>
    </source>
</evidence>
<feature type="coiled-coil region" evidence="1">
    <location>
        <begin position="194"/>
        <end position="221"/>
    </location>
</feature>
<feature type="compositionally biased region" description="Basic and acidic residues" evidence="2">
    <location>
        <begin position="127"/>
        <end position="166"/>
    </location>
</feature>
<dbReference type="AlphaFoldDB" id="A0A6I6UVG9"/>
<keyword evidence="1" id="KW-0175">Coiled coil</keyword>
<dbReference type="Pfam" id="PF01297">
    <property type="entry name" value="ZnuA"/>
    <property type="match status" value="1"/>
</dbReference>
<dbReference type="KEGG" id="bvq:FHE72_18105"/>
<organism evidence="4 5">
    <name type="scientific">Rossellomorea vietnamensis</name>
    <dbReference type="NCBI Taxonomy" id="218284"/>
    <lineage>
        <taxon>Bacteria</taxon>
        <taxon>Bacillati</taxon>
        <taxon>Bacillota</taxon>
        <taxon>Bacilli</taxon>
        <taxon>Bacillales</taxon>
        <taxon>Bacillaceae</taxon>
        <taxon>Rossellomorea</taxon>
    </lineage>
</organism>
<protein>
    <submittedName>
        <fullName evidence="4">Zinc ABC transporter solute-binding protein</fullName>
    </submittedName>
</protein>
<accession>A0A6I6UVG9</accession>
<dbReference type="Gene3D" id="3.40.50.1980">
    <property type="entry name" value="Nitrogenase molybdenum iron protein domain"/>
    <property type="match status" value="2"/>
</dbReference>
<dbReference type="GO" id="GO:0046872">
    <property type="term" value="F:metal ion binding"/>
    <property type="evidence" value="ECO:0007669"/>
    <property type="project" value="InterPro"/>
</dbReference>
<reference evidence="4 5" key="1">
    <citation type="submission" date="2019-06" db="EMBL/GenBank/DDBJ databases">
        <title>An operon consisting of a P-type ATPase gene and a transcriptional regular gene given the different cadmium resistance in Bacillus vietamensis 151-6 and Bacillus marisflavi 151-25.</title>
        <authorList>
            <person name="Yu X."/>
        </authorList>
    </citation>
    <scope>NUCLEOTIDE SEQUENCE [LARGE SCALE GENOMIC DNA]</scope>
    <source>
        <strain evidence="4 5">151-6</strain>
    </source>
</reference>
<dbReference type="InterPro" id="IPR006127">
    <property type="entry name" value="ZnuA-like"/>
</dbReference>
<dbReference type="GO" id="GO:0030001">
    <property type="term" value="P:metal ion transport"/>
    <property type="evidence" value="ECO:0007669"/>
    <property type="project" value="InterPro"/>
</dbReference>